<evidence type="ECO:0000259" key="9">
    <source>
        <dbReference type="PROSITE" id="PS50208"/>
    </source>
</evidence>
<reference evidence="10 12" key="1">
    <citation type="journal article" date="2014" name="Curr. Biol.">
        <title>The genome of the clonal raider ant Cerapachys biroi.</title>
        <authorList>
            <person name="Oxley P.R."/>
            <person name="Ji L."/>
            <person name="Fetter-Pruneda I."/>
            <person name="McKenzie S.K."/>
            <person name="Li C."/>
            <person name="Hu H."/>
            <person name="Zhang G."/>
            <person name="Kronauer D.J."/>
        </authorList>
    </citation>
    <scope>NUCLEOTIDE SEQUENCE [LARGE SCALE GENOMIC DNA]</scope>
</reference>
<dbReference type="GO" id="GO:0004197">
    <property type="term" value="F:cysteine-type endopeptidase activity"/>
    <property type="evidence" value="ECO:0007669"/>
    <property type="project" value="InterPro"/>
</dbReference>
<dbReference type="InterPro" id="IPR002398">
    <property type="entry name" value="Pept_C14"/>
</dbReference>
<dbReference type="PROSITE" id="PS50207">
    <property type="entry name" value="CASPASE_P10"/>
    <property type="match status" value="1"/>
</dbReference>
<organism evidence="10 12">
    <name type="scientific">Ooceraea biroi</name>
    <name type="common">Clonal raider ant</name>
    <name type="synonym">Cerapachys biroi</name>
    <dbReference type="NCBI Taxonomy" id="2015173"/>
    <lineage>
        <taxon>Eukaryota</taxon>
        <taxon>Metazoa</taxon>
        <taxon>Ecdysozoa</taxon>
        <taxon>Arthropoda</taxon>
        <taxon>Hexapoda</taxon>
        <taxon>Insecta</taxon>
        <taxon>Pterygota</taxon>
        <taxon>Neoptera</taxon>
        <taxon>Endopterygota</taxon>
        <taxon>Hymenoptera</taxon>
        <taxon>Apocrita</taxon>
        <taxon>Aculeata</taxon>
        <taxon>Formicoidea</taxon>
        <taxon>Formicidae</taxon>
        <taxon>Dorylinae</taxon>
        <taxon>Ooceraea</taxon>
    </lineage>
</organism>
<dbReference type="GO" id="GO:0016322">
    <property type="term" value="P:neuron remodeling"/>
    <property type="evidence" value="ECO:0007669"/>
    <property type="project" value="UniProtKB-ARBA"/>
</dbReference>
<name>A0A026WWP6_OOCBI</name>
<keyword evidence="12" id="KW-1185">Reference proteome</keyword>
<dbReference type="OrthoDB" id="6116485at2759"/>
<dbReference type="EMBL" id="QOIP01000010">
    <property type="protein sequence ID" value="RLU17662.1"/>
    <property type="molecule type" value="Genomic_DNA"/>
</dbReference>
<keyword evidence="5" id="KW-0788">Thiol protease</keyword>
<feature type="domain" description="Caspase family p20" evidence="9">
    <location>
        <begin position="167"/>
        <end position="290"/>
    </location>
</feature>
<evidence type="ECO:0000256" key="7">
    <source>
        <dbReference type="RuleBase" id="RU003971"/>
    </source>
</evidence>
<evidence type="ECO:0000256" key="5">
    <source>
        <dbReference type="ARBA" id="ARBA00022807"/>
    </source>
</evidence>
<dbReference type="Gene3D" id="3.40.50.1460">
    <property type="match status" value="1"/>
</dbReference>
<dbReference type="AlphaFoldDB" id="A0A026WWP6"/>
<proteinExistence type="inferred from homology"/>
<keyword evidence="6" id="KW-0865">Zymogen</keyword>
<dbReference type="MEROPS" id="C14.015"/>
<dbReference type="EMBL" id="KK107079">
    <property type="protein sequence ID" value="EZA60116.1"/>
    <property type="molecule type" value="Genomic_DNA"/>
</dbReference>
<evidence type="ECO:0000256" key="1">
    <source>
        <dbReference type="ARBA" id="ARBA00010134"/>
    </source>
</evidence>
<dbReference type="Pfam" id="PF00656">
    <property type="entry name" value="Peptidase_C14"/>
    <property type="match status" value="1"/>
</dbReference>
<dbReference type="PANTHER" id="PTHR10454:SF232">
    <property type="entry name" value="AT03047P-RELATED"/>
    <property type="match status" value="1"/>
</dbReference>
<dbReference type="InterPro" id="IPR011600">
    <property type="entry name" value="Pept_C14_caspase"/>
</dbReference>
<dbReference type="FunFam" id="3.40.50.1460:FF:000001">
    <property type="entry name" value="Caspase-3 preproprotein"/>
    <property type="match status" value="1"/>
</dbReference>
<keyword evidence="2" id="KW-0645">Protease</keyword>
<evidence type="ECO:0000256" key="3">
    <source>
        <dbReference type="ARBA" id="ARBA00022703"/>
    </source>
</evidence>
<dbReference type="GO" id="GO:0005737">
    <property type="term" value="C:cytoplasm"/>
    <property type="evidence" value="ECO:0007669"/>
    <property type="project" value="TreeGrafter"/>
</dbReference>
<dbReference type="Proteomes" id="UP000053097">
    <property type="component" value="Unassembled WGS sequence"/>
</dbReference>
<dbReference type="GO" id="GO:0043525">
    <property type="term" value="P:positive regulation of neuron apoptotic process"/>
    <property type="evidence" value="ECO:0007669"/>
    <property type="project" value="TreeGrafter"/>
</dbReference>
<dbReference type="OMA" id="HNDLICA"/>
<dbReference type="CDD" id="cd00032">
    <property type="entry name" value="CASc"/>
    <property type="match status" value="1"/>
</dbReference>
<evidence type="ECO:0000256" key="6">
    <source>
        <dbReference type="ARBA" id="ARBA00023145"/>
    </source>
</evidence>
<dbReference type="InterPro" id="IPR001309">
    <property type="entry name" value="Pept_C14_p20"/>
</dbReference>
<protein>
    <submittedName>
        <fullName evidence="10">Caspase</fullName>
    </submittedName>
</protein>
<dbReference type="PROSITE" id="PS50208">
    <property type="entry name" value="CASPASE_P20"/>
    <property type="match status" value="1"/>
</dbReference>
<comment type="similarity">
    <text evidence="1 7">Belongs to the peptidase C14A family.</text>
</comment>
<dbReference type="GO" id="GO:1990525">
    <property type="term" value="F:BIR domain binding"/>
    <property type="evidence" value="ECO:0007669"/>
    <property type="project" value="UniProtKB-ARBA"/>
</dbReference>
<keyword evidence="4" id="KW-0378">Hydrolase</keyword>
<dbReference type="GO" id="GO:0045476">
    <property type="term" value="P:nurse cell apoptotic process"/>
    <property type="evidence" value="ECO:0007669"/>
    <property type="project" value="UniProtKB-ARBA"/>
</dbReference>
<dbReference type="InterPro" id="IPR033139">
    <property type="entry name" value="Caspase_cys_AS"/>
</dbReference>
<dbReference type="InterPro" id="IPR002138">
    <property type="entry name" value="Pept_C14_p10"/>
</dbReference>
<accession>A0A026WWP6</accession>
<reference evidence="11" key="2">
    <citation type="journal article" date="2018" name="Genome Res.">
        <title>The genomic architecture and molecular evolution of ant odorant receptors.</title>
        <authorList>
            <person name="McKenzie S.K."/>
            <person name="Kronauer D.J.C."/>
        </authorList>
    </citation>
    <scope>NUCLEOTIDE SEQUENCE [LARGE SCALE GENOMIC DNA]</scope>
    <source>
        <strain evidence="11">Clonal line C1</strain>
    </source>
</reference>
<sequence length="410" mass="45923">MARRSTTLSNLGDFSDCSVCSSSRDMERLTINSEVDTQVEMQQKDDGVFVENVASFHVSCDRHRTRSNSVIDSIGGIDSIVPSTDNAIPRKKSLSSSDYHTLPDPDCIDTEVFVSEWVEKISDTSDAHASFPPQNEDDNLIIGLSSKVTAIMSVVKDAECYNMHHKYRGKCVIFNHEEFDTGFDKREGSTADALRLEKSFGKLGFDVEIYNDFTHVEVMGEIDKLSNYDHTDNDCLCIIVLTHGLHNDLICAKDAAYKSDKIWKPFTADRCTSLAGKPKLFFFQACRGDELDGGVLLCARSLITSETDSVASYKIPTHADFLIAHSSVQGFYTWRNPVEGTWYIQCLCDVLDEHGTKLDLMSLLTMTARKVATDYTSHNPDEPIMHDKKQVPSVTTMLIRSIYFPPKTQT</sequence>
<feature type="domain" description="Caspase family p10" evidence="8">
    <location>
        <begin position="311"/>
        <end position="406"/>
    </location>
</feature>
<dbReference type="PROSITE" id="PS01122">
    <property type="entry name" value="CASPASE_CYS"/>
    <property type="match status" value="1"/>
</dbReference>
<dbReference type="SMART" id="SM00115">
    <property type="entry name" value="CASc"/>
    <property type="match status" value="1"/>
</dbReference>
<dbReference type="STRING" id="2015173.A0A026WWP6"/>
<dbReference type="InterPro" id="IPR015917">
    <property type="entry name" value="Pept_C14A"/>
</dbReference>
<dbReference type="PANTHER" id="PTHR10454">
    <property type="entry name" value="CASPASE"/>
    <property type="match status" value="1"/>
</dbReference>
<reference evidence="11" key="3">
    <citation type="submission" date="2018-07" db="EMBL/GenBank/DDBJ databases">
        <authorList>
            <person name="Mckenzie S.K."/>
            <person name="Kronauer D.J.C."/>
        </authorList>
    </citation>
    <scope>NUCLEOTIDE SEQUENCE</scope>
    <source>
        <strain evidence="11">Clonal line C1</strain>
    </source>
</reference>
<evidence type="ECO:0000259" key="8">
    <source>
        <dbReference type="PROSITE" id="PS50207"/>
    </source>
</evidence>
<dbReference type="SUPFAM" id="SSF52129">
    <property type="entry name" value="Caspase-like"/>
    <property type="match status" value="1"/>
</dbReference>
<dbReference type="InterPro" id="IPR029030">
    <property type="entry name" value="Caspase-like_dom_sf"/>
</dbReference>
<dbReference type="InterPro" id="IPR016129">
    <property type="entry name" value="Caspase_his_AS"/>
</dbReference>
<evidence type="ECO:0000313" key="12">
    <source>
        <dbReference type="Proteomes" id="UP000053097"/>
    </source>
</evidence>
<dbReference type="GO" id="GO:0006508">
    <property type="term" value="P:proteolysis"/>
    <property type="evidence" value="ECO:0007669"/>
    <property type="project" value="UniProtKB-KW"/>
</dbReference>
<evidence type="ECO:0000256" key="2">
    <source>
        <dbReference type="ARBA" id="ARBA00022670"/>
    </source>
</evidence>
<dbReference type="GO" id="GO:0045751">
    <property type="term" value="P:negative regulation of Toll signaling pathway"/>
    <property type="evidence" value="ECO:0007669"/>
    <property type="project" value="UniProtKB-ARBA"/>
</dbReference>
<evidence type="ECO:0000313" key="10">
    <source>
        <dbReference type="EMBL" id="EZA60116.1"/>
    </source>
</evidence>
<evidence type="ECO:0000256" key="4">
    <source>
        <dbReference type="ARBA" id="ARBA00022801"/>
    </source>
</evidence>
<dbReference type="PROSITE" id="PS01121">
    <property type="entry name" value="CASPASE_HIS"/>
    <property type="match status" value="1"/>
</dbReference>
<evidence type="ECO:0000313" key="11">
    <source>
        <dbReference type="EMBL" id="RLU17662.1"/>
    </source>
</evidence>
<gene>
    <name evidence="11" type="ORF">DMN91_009898</name>
    <name evidence="10" type="ORF">X777_15053</name>
</gene>
<dbReference type="PRINTS" id="PR00376">
    <property type="entry name" value="IL1BCENZYME"/>
</dbReference>
<keyword evidence="3" id="KW-0053">Apoptosis</keyword>
<dbReference type="Proteomes" id="UP000279307">
    <property type="component" value="Chromosome 10"/>
</dbReference>